<dbReference type="Proteomes" id="UP000005551">
    <property type="component" value="Unassembled WGS sequence"/>
</dbReference>
<dbReference type="InterPro" id="IPR002818">
    <property type="entry name" value="DJ-1/PfpI"/>
</dbReference>
<gene>
    <name evidence="2" type="ORF">A3SI_00025</name>
</gene>
<name>I5CAH9_9BACT</name>
<accession>I5CAH9</accession>
<reference evidence="2 3" key="1">
    <citation type="submission" date="2012-05" db="EMBL/GenBank/DDBJ databases">
        <title>Genome sequence of Nitritalea halalkaliphila LW7.</title>
        <authorList>
            <person name="Jangir P.K."/>
            <person name="Singh A."/>
            <person name="Shivaji S."/>
            <person name="Sharma R."/>
        </authorList>
    </citation>
    <scope>NUCLEOTIDE SEQUENCE [LARGE SCALE GENOMIC DNA]</scope>
    <source>
        <strain evidence="2 3">LW7</strain>
    </source>
</reference>
<dbReference type="STRING" id="1189621.A3SI_00025"/>
<sequence>MEVLDFAGPFEVFSVANQLKAYQLLTLQVASVTDERIVRAKNGLTIVADTSLAAVFETDMLIIPGGDGSKALLENTEAMQDISRLNGHAKLTWSVCSGARILAALGVLDRQPFTTHHLVIEDVQKLTKNGFFVDKRFVKTGKYATAAGVSAGIDLALHMLLALTDSHFVKQVARYMEYPYIEHESY</sequence>
<evidence type="ECO:0000313" key="2">
    <source>
        <dbReference type="EMBL" id="EIM78831.1"/>
    </source>
</evidence>
<organism evidence="2 3">
    <name type="scientific">Nitritalea halalkaliphila LW7</name>
    <dbReference type="NCBI Taxonomy" id="1189621"/>
    <lineage>
        <taxon>Bacteria</taxon>
        <taxon>Pseudomonadati</taxon>
        <taxon>Bacteroidota</taxon>
        <taxon>Cytophagia</taxon>
        <taxon>Cytophagales</taxon>
        <taxon>Cyclobacteriaceae</taxon>
        <taxon>Nitritalea</taxon>
    </lineage>
</organism>
<dbReference type="GO" id="GO:0006355">
    <property type="term" value="P:regulation of DNA-templated transcription"/>
    <property type="evidence" value="ECO:0007669"/>
    <property type="project" value="TreeGrafter"/>
</dbReference>
<dbReference type="Pfam" id="PF01965">
    <property type="entry name" value="DJ-1_PfpI"/>
    <property type="match status" value="1"/>
</dbReference>
<dbReference type="PANTHER" id="PTHR43130">
    <property type="entry name" value="ARAC-FAMILY TRANSCRIPTIONAL REGULATOR"/>
    <property type="match status" value="1"/>
</dbReference>
<dbReference type="SUPFAM" id="SSF52317">
    <property type="entry name" value="Class I glutamine amidotransferase-like"/>
    <property type="match status" value="1"/>
</dbReference>
<dbReference type="PANTHER" id="PTHR43130:SF3">
    <property type="entry name" value="HTH-TYPE TRANSCRIPTIONAL REGULATOR RV1931C"/>
    <property type="match status" value="1"/>
</dbReference>
<feature type="domain" description="DJ-1/PfpI" evidence="1">
    <location>
        <begin position="11"/>
        <end position="160"/>
    </location>
</feature>
<keyword evidence="3" id="KW-1185">Reference proteome</keyword>
<dbReference type="InterPro" id="IPR052158">
    <property type="entry name" value="INH-QAR"/>
</dbReference>
<proteinExistence type="predicted"/>
<protein>
    <submittedName>
        <fullName evidence="2">ThiJ/PfpI domain-containing protein</fullName>
    </submittedName>
</protein>
<dbReference type="AlphaFoldDB" id="I5CAH9"/>
<dbReference type="EMBL" id="AJYA01000001">
    <property type="protein sequence ID" value="EIM78831.1"/>
    <property type="molecule type" value="Genomic_DNA"/>
</dbReference>
<evidence type="ECO:0000313" key="3">
    <source>
        <dbReference type="Proteomes" id="UP000005551"/>
    </source>
</evidence>
<dbReference type="Gene3D" id="3.40.50.880">
    <property type="match status" value="1"/>
</dbReference>
<comment type="caution">
    <text evidence="2">The sequence shown here is derived from an EMBL/GenBank/DDBJ whole genome shotgun (WGS) entry which is preliminary data.</text>
</comment>
<dbReference type="CDD" id="cd03139">
    <property type="entry name" value="GATase1_PfpI_2"/>
    <property type="match status" value="1"/>
</dbReference>
<evidence type="ECO:0000259" key="1">
    <source>
        <dbReference type="Pfam" id="PF01965"/>
    </source>
</evidence>
<dbReference type="InterPro" id="IPR029062">
    <property type="entry name" value="Class_I_gatase-like"/>
</dbReference>